<keyword evidence="3" id="KW-0326">Glycosidase</keyword>
<feature type="compositionally biased region" description="Pro residues" evidence="4">
    <location>
        <begin position="195"/>
        <end position="215"/>
    </location>
</feature>
<evidence type="ECO:0000256" key="4">
    <source>
        <dbReference type="SAM" id="MobiDB-lite"/>
    </source>
</evidence>
<dbReference type="GO" id="GO:0009253">
    <property type="term" value="P:peptidoglycan catabolic process"/>
    <property type="evidence" value="ECO:0007669"/>
    <property type="project" value="InterPro"/>
</dbReference>
<evidence type="ECO:0000256" key="1">
    <source>
        <dbReference type="ARBA" id="ARBA00010646"/>
    </source>
</evidence>
<dbReference type="InterPro" id="IPR017853">
    <property type="entry name" value="GH"/>
</dbReference>
<keyword evidence="2" id="KW-0378">Hydrolase</keyword>
<proteinExistence type="inferred from homology"/>
<evidence type="ECO:0000256" key="3">
    <source>
        <dbReference type="ARBA" id="ARBA00023295"/>
    </source>
</evidence>
<evidence type="ECO:0000313" key="6">
    <source>
        <dbReference type="Proteomes" id="UP000540506"/>
    </source>
</evidence>
<evidence type="ECO:0000256" key="2">
    <source>
        <dbReference type="ARBA" id="ARBA00022801"/>
    </source>
</evidence>
<dbReference type="GO" id="GO:0016052">
    <property type="term" value="P:carbohydrate catabolic process"/>
    <property type="evidence" value="ECO:0007669"/>
    <property type="project" value="TreeGrafter"/>
</dbReference>
<accession>A0A7W7VTH1</accession>
<comment type="similarity">
    <text evidence="1">Belongs to the glycosyl hydrolase 25 family.</text>
</comment>
<dbReference type="GO" id="GO:0003796">
    <property type="term" value="F:lysozyme activity"/>
    <property type="evidence" value="ECO:0007669"/>
    <property type="project" value="InterPro"/>
</dbReference>
<gene>
    <name evidence="5" type="ORF">FHR34_001284</name>
</gene>
<dbReference type="RefSeq" id="WP_184934490.1">
    <property type="nucleotide sequence ID" value="NZ_JACHJV010000001.1"/>
</dbReference>
<dbReference type="PANTHER" id="PTHR34135">
    <property type="entry name" value="LYSOZYME"/>
    <property type="match status" value="1"/>
</dbReference>
<name>A0A7W7VTH1_KITKI</name>
<dbReference type="Proteomes" id="UP000540506">
    <property type="component" value="Unassembled WGS sequence"/>
</dbReference>
<sequence length="342" mass="37581">MGIYGQDWASYQSAMPDTTGLSFAFVKITEGLSYINPLWQQQRDHAKANGLVWGAYHYPHMHNSDRAEADFFLAQNVWQPGDMVVLDWEGYDAANASVSTADQLAYKEDYLTYVKSKLPNNPVGLYCNTDYWNRVDTTGHRGDFLWIATSGLPAGQPGIRASWLFHQYSDSGSADQDYCPLGSTAELRSWALSFQPPPPPAPAPQSQPAPAPAPTPQGEEMASLPIPFGFAFDPSGALADSTKMLATPVPELGGPRINYRLVDLSLGCDMGSMRVRIAIHNEQTGWAANRIWQVDLQATDKRYPIWLQNGDDKISIGRVPMSASDTKSDKIPASLLIEPVLA</sequence>
<dbReference type="InterPro" id="IPR002053">
    <property type="entry name" value="Glyco_hydro_25"/>
</dbReference>
<dbReference type="AlphaFoldDB" id="A0A7W7VTH1"/>
<evidence type="ECO:0000313" key="5">
    <source>
        <dbReference type="EMBL" id="MBB4922291.1"/>
    </source>
</evidence>
<protein>
    <recommendedName>
        <fullName evidence="7">Hydrolase</fullName>
    </recommendedName>
</protein>
<dbReference type="PANTHER" id="PTHR34135:SF2">
    <property type="entry name" value="LYSOZYME"/>
    <property type="match status" value="1"/>
</dbReference>
<feature type="region of interest" description="Disordered" evidence="4">
    <location>
        <begin position="191"/>
        <end position="220"/>
    </location>
</feature>
<dbReference type="SUPFAM" id="SSF51445">
    <property type="entry name" value="(Trans)glycosidases"/>
    <property type="match status" value="1"/>
</dbReference>
<dbReference type="Gene3D" id="3.20.20.80">
    <property type="entry name" value="Glycosidases"/>
    <property type="match status" value="1"/>
</dbReference>
<dbReference type="EMBL" id="JACHJV010000001">
    <property type="protein sequence ID" value="MBB4922291.1"/>
    <property type="molecule type" value="Genomic_DNA"/>
</dbReference>
<keyword evidence="6" id="KW-1185">Reference proteome</keyword>
<comment type="caution">
    <text evidence="5">The sequence shown here is derived from an EMBL/GenBank/DDBJ whole genome shotgun (WGS) entry which is preliminary data.</text>
</comment>
<organism evidence="5 6">
    <name type="scientific">Kitasatospora kifunensis</name>
    <name type="common">Streptomyces kifunensis</name>
    <dbReference type="NCBI Taxonomy" id="58351"/>
    <lineage>
        <taxon>Bacteria</taxon>
        <taxon>Bacillati</taxon>
        <taxon>Actinomycetota</taxon>
        <taxon>Actinomycetes</taxon>
        <taxon>Kitasatosporales</taxon>
        <taxon>Streptomycetaceae</taxon>
        <taxon>Kitasatospora</taxon>
    </lineage>
</organism>
<reference evidence="5 6" key="1">
    <citation type="submission" date="2020-08" db="EMBL/GenBank/DDBJ databases">
        <title>Sequencing the genomes of 1000 actinobacteria strains.</title>
        <authorList>
            <person name="Klenk H.-P."/>
        </authorList>
    </citation>
    <scope>NUCLEOTIDE SEQUENCE [LARGE SCALE GENOMIC DNA]</scope>
    <source>
        <strain evidence="5 6">DSM 41654</strain>
    </source>
</reference>
<dbReference type="Pfam" id="PF01183">
    <property type="entry name" value="Glyco_hydro_25"/>
    <property type="match status" value="1"/>
</dbReference>
<dbReference type="PROSITE" id="PS51904">
    <property type="entry name" value="GLYCOSYL_HYDROL_F25_2"/>
    <property type="match status" value="1"/>
</dbReference>
<dbReference type="CDD" id="cd00599">
    <property type="entry name" value="GH25_muramidase"/>
    <property type="match status" value="1"/>
</dbReference>
<evidence type="ECO:0008006" key="7">
    <source>
        <dbReference type="Google" id="ProtNLM"/>
    </source>
</evidence>
<dbReference type="SMART" id="SM00641">
    <property type="entry name" value="Glyco_25"/>
    <property type="match status" value="1"/>
</dbReference>
<dbReference type="InterPro" id="IPR018077">
    <property type="entry name" value="Glyco_hydro_fam25_subgr"/>
</dbReference>
<dbReference type="GO" id="GO:0016998">
    <property type="term" value="P:cell wall macromolecule catabolic process"/>
    <property type="evidence" value="ECO:0007669"/>
    <property type="project" value="InterPro"/>
</dbReference>